<evidence type="ECO:0000313" key="3">
    <source>
        <dbReference type="EMBL" id="MBI6629526.1"/>
    </source>
</evidence>
<reference evidence="3" key="1">
    <citation type="submission" date="2020-12" db="EMBL/GenBank/DDBJ databases">
        <title>Pontibaca salina gen. nov., sp. nov., isolated from marine sediment.</title>
        <authorList>
            <person name="Bo J."/>
            <person name="Wang S."/>
            <person name="Song X."/>
            <person name="Du Z."/>
        </authorList>
    </citation>
    <scope>NUCLEOTIDE SEQUENCE</scope>
    <source>
        <strain evidence="3">S1109L</strain>
    </source>
</reference>
<dbReference type="InterPro" id="IPR051266">
    <property type="entry name" value="CLCR"/>
</dbReference>
<dbReference type="SUPFAM" id="SSF53300">
    <property type="entry name" value="vWA-like"/>
    <property type="match status" value="1"/>
</dbReference>
<name>A0A934HRF2_9RHOB</name>
<feature type="chain" id="PRO_5036744644" evidence="1">
    <location>
        <begin position="26"/>
        <end position="405"/>
    </location>
</feature>
<dbReference type="InterPro" id="IPR002035">
    <property type="entry name" value="VWF_A"/>
</dbReference>
<sequence>MRQVTPKLAAMVIAGGIALATPLKAAEDVVIVYDASGSMWGQIDGTSKIEIAREVMADLVDGWDADTNLGLVAYGHRSQGDCADIETLVAPGPLDKTAFIDMVNAIRPVGKTPISASVQHAADLLSFRDNPATVVLISDGVETCNADPCALSAQLAKQGVNFTAHVVGFDLEDAAHASLSCIAENTGGVFVPAGNAAELHDALAQVQSAMDMKPVAPEPAPEEPALPEVQISGPETVTTGAAFDVSWSKSIHDRDYITIVPAGTKEGEHGAYIRVGDKAEGRLTAPADVGLYELRYIQNDGRHTLASAPIEVVKAEVAISGPETVTTGAAFDVSWSSSIHNRDYVTIVPAGTKEGEHGAYIRVGDKAEGRLTAPAETGLYELRYVLNEGRRTLASAPIEVVGAEV</sequence>
<evidence type="ECO:0000313" key="4">
    <source>
        <dbReference type="Proteomes" id="UP000613255"/>
    </source>
</evidence>
<dbReference type="Pfam" id="PF00092">
    <property type="entry name" value="VWA"/>
    <property type="match status" value="1"/>
</dbReference>
<keyword evidence="1" id="KW-0732">Signal</keyword>
<comment type="caution">
    <text evidence="3">The sequence shown here is derived from an EMBL/GenBank/DDBJ whole genome shotgun (WGS) entry which is preliminary data.</text>
</comment>
<organism evidence="3 4">
    <name type="scientific">Pontibaca salina</name>
    <dbReference type="NCBI Taxonomy" id="2795731"/>
    <lineage>
        <taxon>Bacteria</taxon>
        <taxon>Pseudomonadati</taxon>
        <taxon>Pseudomonadota</taxon>
        <taxon>Alphaproteobacteria</taxon>
        <taxon>Rhodobacterales</taxon>
        <taxon>Roseobacteraceae</taxon>
        <taxon>Pontibaca</taxon>
    </lineage>
</organism>
<dbReference type="RefSeq" id="WP_198685538.1">
    <property type="nucleotide sequence ID" value="NZ_JAEIJD010000003.1"/>
</dbReference>
<dbReference type="Gene3D" id="3.40.50.410">
    <property type="entry name" value="von Willebrand factor, type A domain"/>
    <property type="match status" value="1"/>
</dbReference>
<dbReference type="Proteomes" id="UP000613255">
    <property type="component" value="Unassembled WGS sequence"/>
</dbReference>
<proteinExistence type="predicted"/>
<feature type="signal peptide" evidence="1">
    <location>
        <begin position="1"/>
        <end position="25"/>
    </location>
</feature>
<feature type="non-terminal residue" evidence="3">
    <location>
        <position position="405"/>
    </location>
</feature>
<protein>
    <submittedName>
        <fullName evidence="3">VWA domain-containing protein</fullName>
    </submittedName>
</protein>
<dbReference type="EMBL" id="JAEIJD010000003">
    <property type="protein sequence ID" value="MBI6629526.1"/>
    <property type="molecule type" value="Genomic_DNA"/>
</dbReference>
<keyword evidence="4" id="KW-1185">Reference proteome</keyword>
<evidence type="ECO:0000256" key="1">
    <source>
        <dbReference type="SAM" id="SignalP"/>
    </source>
</evidence>
<dbReference type="SMART" id="SM00327">
    <property type="entry name" value="VWA"/>
    <property type="match status" value="1"/>
</dbReference>
<dbReference type="PANTHER" id="PTHR10579:SF43">
    <property type="entry name" value="ZINC FINGER (C3HC4-TYPE RING FINGER) FAMILY PROTEIN"/>
    <property type="match status" value="1"/>
</dbReference>
<evidence type="ECO:0000259" key="2">
    <source>
        <dbReference type="SMART" id="SM00327"/>
    </source>
</evidence>
<feature type="domain" description="VWFA" evidence="2">
    <location>
        <begin position="26"/>
        <end position="204"/>
    </location>
</feature>
<accession>A0A934HRF2</accession>
<dbReference type="AlphaFoldDB" id="A0A934HRF2"/>
<dbReference type="InterPro" id="IPR036465">
    <property type="entry name" value="vWFA_dom_sf"/>
</dbReference>
<dbReference type="PANTHER" id="PTHR10579">
    <property type="entry name" value="CALCIUM-ACTIVATED CHLORIDE CHANNEL REGULATOR"/>
    <property type="match status" value="1"/>
</dbReference>
<gene>
    <name evidence="3" type="ORF">JAO82_06470</name>
</gene>